<organism evidence="3 4">
    <name type="scientific">Chitinophaga terrae</name>
    <name type="common">ex Kim and Jung 2007</name>
    <dbReference type="NCBI Taxonomy" id="408074"/>
    <lineage>
        <taxon>Bacteria</taxon>
        <taxon>Pseudomonadati</taxon>
        <taxon>Bacteroidota</taxon>
        <taxon>Chitinophagia</taxon>
        <taxon>Chitinophagales</taxon>
        <taxon>Chitinophagaceae</taxon>
        <taxon>Chitinophaga</taxon>
    </lineage>
</organism>
<evidence type="ECO:0000259" key="2">
    <source>
        <dbReference type="Pfam" id="PF13386"/>
    </source>
</evidence>
<keyword evidence="1" id="KW-1133">Transmembrane helix</keyword>
<evidence type="ECO:0000313" key="3">
    <source>
        <dbReference type="EMBL" id="SEB00301.1"/>
    </source>
</evidence>
<dbReference type="Pfam" id="PF13386">
    <property type="entry name" value="DsbD_2"/>
    <property type="match status" value="1"/>
</dbReference>
<proteinExistence type="predicted"/>
<feature type="domain" description="Urease accessory protein UreH-like transmembrane" evidence="2">
    <location>
        <begin position="3"/>
        <end position="202"/>
    </location>
</feature>
<dbReference type="RefSeq" id="WP_089764665.1">
    <property type="nucleotide sequence ID" value="NZ_BKAT01000050.1"/>
</dbReference>
<accession>A0A1H4FT32</accession>
<dbReference type="PANTHER" id="PTHR42208">
    <property type="entry name" value="HEAVY METAL TRANSPORTER-RELATED"/>
    <property type="match status" value="1"/>
</dbReference>
<evidence type="ECO:0000256" key="1">
    <source>
        <dbReference type="SAM" id="Phobius"/>
    </source>
</evidence>
<dbReference type="Proteomes" id="UP000199656">
    <property type="component" value="Unassembled WGS sequence"/>
</dbReference>
<name>A0A1H4FT32_9BACT</name>
<dbReference type="AlphaFoldDB" id="A0A1H4FT32"/>
<feature type="transmembrane region" description="Helical" evidence="1">
    <location>
        <begin position="125"/>
        <end position="144"/>
    </location>
</feature>
<evidence type="ECO:0000313" key="4">
    <source>
        <dbReference type="Proteomes" id="UP000199656"/>
    </source>
</evidence>
<reference evidence="4" key="1">
    <citation type="submission" date="2016-10" db="EMBL/GenBank/DDBJ databases">
        <authorList>
            <person name="Varghese N."/>
            <person name="Submissions S."/>
        </authorList>
    </citation>
    <scope>NUCLEOTIDE SEQUENCE [LARGE SCALE GENOMIC DNA]</scope>
    <source>
        <strain evidence="4">DSM 23920</strain>
    </source>
</reference>
<dbReference type="OrthoDB" id="594443at2"/>
<feature type="transmembrane region" description="Helical" evidence="1">
    <location>
        <begin position="6"/>
        <end position="28"/>
    </location>
</feature>
<feature type="transmembrane region" description="Helical" evidence="1">
    <location>
        <begin position="40"/>
        <end position="61"/>
    </location>
</feature>
<sequence length="235" mass="25120">MIAAFVLGFTGSFHCVGMCGPIALSLPVQHLSGFRKLMGILLYNAGRIAAYALLGAVFGWVGKQFYLGGLQQGLSIALGLTLLLAVVLRYTGLRWKISKRLPPIFSNVIKQHLGTLLRQQRLNTLLVIGFLNGLLPCGLVYLAIAGAVSAGSVTKGMLFMAMFGAGTVPAMAGVAWFSHLFSISVRNKMRQLIPVVIATMGVLLLLRGLNLGIPYISPLMHAGTENVISNCCHKP</sequence>
<gene>
    <name evidence="3" type="ORF">SAMN05660909_04650</name>
</gene>
<feature type="transmembrane region" description="Helical" evidence="1">
    <location>
        <begin position="192"/>
        <end position="216"/>
    </location>
</feature>
<feature type="transmembrane region" description="Helical" evidence="1">
    <location>
        <begin position="156"/>
        <end position="180"/>
    </location>
</feature>
<dbReference type="PANTHER" id="PTHR42208:SF1">
    <property type="entry name" value="HEAVY METAL TRANSPORTER"/>
    <property type="match status" value="1"/>
</dbReference>
<keyword evidence="1" id="KW-0472">Membrane</keyword>
<feature type="transmembrane region" description="Helical" evidence="1">
    <location>
        <begin position="73"/>
        <end position="91"/>
    </location>
</feature>
<dbReference type="InterPro" id="IPR039447">
    <property type="entry name" value="UreH-like_TM_dom"/>
</dbReference>
<protein>
    <recommendedName>
        <fullName evidence="2">Urease accessory protein UreH-like transmembrane domain-containing protein</fullName>
    </recommendedName>
</protein>
<keyword evidence="4" id="KW-1185">Reference proteome</keyword>
<dbReference type="EMBL" id="FNRL01000028">
    <property type="protein sequence ID" value="SEB00301.1"/>
    <property type="molecule type" value="Genomic_DNA"/>
</dbReference>
<keyword evidence="1" id="KW-0812">Transmembrane</keyword>
<dbReference type="STRING" id="408074.SAMN05660909_04650"/>